<name>A0A9P5MVY6_9AGAM</name>
<gene>
    <name evidence="2" type="ORF">DFH94DRAFT_832827</name>
</gene>
<feature type="chain" id="PRO_5040440341" evidence="1">
    <location>
        <begin position="23"/>
        <end position="87"/>
    </location>
</feature>
<dbReference type="AlphaFoldDB" id="A0A9P5MVY6"/>
<organism evidence="2 3">
    <name type="scientific">Russula ochroleuca</name>
    <dbReference type="NCBI Taxonomy" id="152965"/>
    <lineage>
        <taxon>Eukaryota</taxon>
        <taxon>Fungi</taxon>
        <taxon>Dikarya</taxon>
        <taxon>Basidiomycota</taxon>
        <taxon>Agaricomycotina</taxon>
        <taxon>Agaricomycetes</taxon>
        <taxon>Russulales</taxon>
        <taxon>Russulaceae</taxon>
        <taxon>Russula</taxon>
    </lineage>
</organism>
<proteinExistence type="predicted"/>
<evidence type="ECO:0000256" key="1">
    <source>
        <dbReference type="SAM" id="SignalP"/>
    </source>
</evidence>
<comment type="caution">
    <text evidence="2">The sequence shown here is derived from an EMBL/GenBank/DDBJ whole genome shotgun (WGS) entry which is preliminary data.</text>
</comment>
<protein>
    <submittedName>
        <fullName evidence="2">Uncharacterized protein</fullName>
    </submittedName>
</protein>
<feature type="non-terminal residue" evidence="2">
    <location>
        <position position="87"/>
    </location>
</feature>
<reference evidence="2" key="2">
    <citation type="journal article" date="2020" name="Nat. Commun.">
        <title>Large-scale genome sequencing of mycorrhizal fungi provides insights into the early evolution of symbiotic traits.</title>
        <authorList>
            <person name="Miyauchi S."/>
            <person name="Kiss E."/>
            <person name="Kuo A."/>
            <person name="Drula E."/>
            <person name="Kohler A."/>
            <person name="Sanchez-Garcia M."/>
            <person name="Morin E."/>
            <person name="Andreopoulos B."/>
            <person name="Barry K.W."/>
            <person name="Bonito G."/>
            <person name="Buee M."/>
            <person name="Carver A."/>
            <person name="Chen C."/>
            <person name="Cichocki N."/>
            <person name="Clum A."/>
            <person name="Culley D."/>
            <person name="Crous P.W."/>
            <person name="Fauchery L."/>
            <person name="Girlanda M."/>
            <person name="Hayes R.D."/>
            <person name="Keri Z."/>
            <person name="LaButti K."/>
            <person name="Lipzen A."/>
            <person name="Lombard V."/>
            <person name="Magnuson J."/>
            <person name="Maillard F."/>
            <person name="Murat C."/>
            <person name="Nolan M."/>
            <person name="Ohm R.A."/>
            <person name="Pangilinan J."/>
            <person name="Pereira M.F."/>
            <person name="Perotto S."/>
            <person name="Peter M."/>
            <person name="Pfister S."/>
            <person name="Riley R."/>
            <person name="Sitrit Y."/>
            <person name="Stielow J.B."/>
            <person name="Szollosi G."/>
            <person name="Zifcakova L."/>
            <person name="Stursova M."/>
            <person name="Spatafora J.W."/>
            <person name="Tedersoo L."/>
            <person name="Vaario L.M."/>
            <person name="Yamada A."/>
            <person name="Yan M."/>
            <person name="Wang P."/>
            <person name="Xu J."/>
            <person name="Bruns T."/>
            <person name="Baldrian P."/>
            <person name="Vilgalys R."/>
            <person name="Dunand C."/>
            <person name="Henrissat B."/>
            <person name="Grigoriev I.V."/>
            <person name="Hibbett D."/>
            <person name="Nagy L.G."/>
            <person name="Martin F.M."/>
        </authorList>
    </citation>
    <scope>NUCLEOTIDE SEQUENCE</scope>
    <source>
        <strain evidence="2">Prilba</strain>
    </source>
</reference>
<evidence type="ECO:0000313" key="3">
    <source>
        <dbReference type="Proteomes" id="UP000759537"/>
    </source>
</evidence>
<evidence type="ECO:0000313" key="2">
    <source>
        <dbReference type="EMBL" id="KAF8479816.1"/>
    </source>
</evidence>
<dbReference type="Proteomes" id="UP000759537">
    <property type="component" value="Unassembled WGS sequence"/>
</dbReference>
<accession>A0A9P5MVY6</accession>
<feature type="signal peptide" evidence="1">
    <location>
        <begin position="1"/>
        <end position="22"/>
    </location>
</feature>
<keyword evidence="1" id="KW-0732">Signal</keyword>
<keyword evidence="3" id="KW-1185">Reference proteome</keyword>
<dbReference type="EMBL" id="WHVB01000009">
    <property type="protein sequence ID" value="KAF8479816.1"/>
    <property type="molecule type" value="Genomic_DNA"/>
</dbReference>
<sequence length="87" mass="9832">WCWLWRLASLPARWARVSPVLAVRRQRRQLARVLRVSASSASRARMQVAIIKTRTWLILLDFVLAQGGLEMDLAATKMDLAAALAMT</sequence>
<reference evidence="2" key="1">
    <citation type="submission" date="2019-10" db="EMBL/GenBank/DDBJ databases">
        <authorList>
            <consortium name="DOE Joint Genome Institute"/>
            <person name="Kuo A."/>
            <person name="Miyauchi S."/>
            <person name="Kiss E."/>
            <person name="Drula E."/>
            <person name="Kohler A."/>
            <person name="Sanchez-Garcia M."/>
            <person name="Andreopoulos B."/>
            <person name="Barry K.W."/>
            <person name="Bonito G."/>
            <person name="Buee M."/>
            <person name="Carver A."/>
            <person name="Chen C."/>
            <person name="Cichocki N."/>
            <person name="Clum A."/>
            <person name="Culley D."/>
            <person name="Crous P.W."/>
            <person name="Fauchery L."/>
            <person name="Girlanda M."/>
            <person name="Hayes R."/>
            <person name="Keri Z."/>
            <person name="LaButti K."/>
            <person name="Lipzen A."/>
            <person name="Lombard V."/>
            <person name="Magnuson J."/>
            <person name="Maillard F."/>
            <person name="Morin E."/>
            <person name="Murat C."/>
            <person name="Nolan M."/>
            <person name="Ohm R."/>
            <person name="Pangilinan J."/>
            <person name="Pereira M."/>
            <person name="Perotto S."/>
            <person name="Peter M."/>
            <person name="Riley R."/>
            <person name="Sitrit Y."/>
            <person name="Stielow B."/>
            <person name="Szollosi G."/>
            <person name="Zifcakova L."/>
            <person name="Stursova M."/>
            <person name="Spatafora J.W."/>
            <person name="Tedersoo L."/>
            <person name="Vaario L.-M."/>
            <person name="Yamada A."/>
            <person name="Yan M."/>
            <person name="Wang P."/>
            <person name="Xu J."/>
            <person name="Bruns T."/>
            <person name="Baldrian P."/>
            <person name="Vilgalys R."/>
            <person name="Henrissat B."/>
            <person name="Grigoriev I.V."/>
            <person name="Hibbett D."/>
            <person name="Nagy L.G."/>
            <person name="Martin F.M."/>
        </authorList>
    </citation>
    <scope>NUCLEOTIDE SEQUENCE</scope>
    <source>
        <strain evidence="2">Prilba</strain>
    </source>
</reference>